<evidence type="ECO:0000256" key="1">
    <source>
        <dbReference type="ARBA" id="ARBA00022801"/>
    </source>
</evidence>
<evidence type="ECO:0000313" key="4">
    <source>
        <dbReference type="Proteomes" id="UP000288805"/>
    </source>
</evidence>
<comment type="caution">
    <text evidence="3">The sequence shown here is derived from an EMBL/GenBank/DDBJ whole genome shotgun (WGS) entry which is preliminary data.</text>
</comment>
<sequence length="568" mass="63904">MGRAADGYGGSVLCCLKRVVVGYRGACSIAWGAREKGLRGSVEERRSKGKRKFERDECSLKKSRVIAWERGESFYRGNEEQGREILTPYYFWNVGHHVWVGYLGWGVYGKAQVSPIDSAVEEVSDRNSIEAIYYNLVLLDLLKKCLLFYLASGLLSDGTGRVKARFVGDDALKVVFPKNCMEENVVPAVVHVGPKDQTNLLNEECFNQNQLFTSLRHLQLARYNFKSIVETALVDLVCYGLESPNARMSCFLNKALVNIGSFCQVAATSQAGVSAIQIFVGHVQGWACNHSGDPEIEVVLKRREDLGLALVTKAYNYIHKHGNKSKRACEVDQLDFASSMVPATMELLAIGLEGRELVEKYPNHTLAFTGHPLGSGVIALLTMVMVHNKDKLANIDRKRIRCYAIAPASHPLGRHFKSLFYLPCLSCLKCMRDICILEEKMLRDPKRLYAPSRLYHIVEIKLFRMGRFPPVMRTVVLVDGRFEHIVLPSNATSNHAIIWIEREAQRAPDLILGKDKIMEIPAKQKMERHETLKREYSEESKAALQMAVTLTVPRACSPSQYGTFSDHE</sequence>
<dbReference type="SUPFAM" id="SSF51569">
    <property type="entry name" value="Aldolase"/>
    <property type="match status" value="1"/>
</dbReference>
<reference evidence="3 4" key="1">
    <citation type="journal article" date="2018" name="PLoS Genet.">
        <title>Population sequencing reveals clonal diversity and ancestral inbreeding in the grapevine cultivar Chardonnay.</title>
        <authorList>
            <person name="Roach M.J."/>
            <person name="Johnson D.L."/>
            <person name="Bohlmann J."/>
            <person name="van Vuuren H.J."/>
            <person name="Jones S.J."/>
            <person name="Pretorius I.S."/>
            <person name="Schmidt S.A."/>
            <person name="Borneman A.R."/>
        </authorList>
    </citation>
    <scope>NUCLEOTIDE SEQUENCE [LARGE SCALE GENOMIC DNA]</scope>
    <source>
        <strain evidence="4">cv. Chardonnay</strain>
        <tissue evidence="3">Leaf</tissue>
    </source>
</reference>
<gene>
    <name evidence="3" type="ORF">CK203_033814</name>
</gene>
<keyword evidence="1" id="KW-0378">Hydrolase</keyword>
<dbReference type="Gene3D" id="3.40.50.1820">
    <property type="entry name" value="alpha/beta hydrolase"/>
    <property type="match status" value="1"/>
</dbReference>
<dbReference type="InterPro" id="IPR013785">
    <property type="entry name" value="Aldolase_TIM"/>
</dbReference>
<dbReference type="GO" id="GO:0016787">
    <property type="term" value="F:hydrolase activity"/>
    <property type="evidence" value="ECO:0007669"/>
    <property type="project" value="UniProtKB-KW"/>
</dbReference>
<dbReference type="PANTHER" id="PTHR46398">
    <property type="entry name" value="ALPHA/BETA-HYDROLASES SUPERFAMILY PROTEIN"/>
    <property type="match status" value="1"/>
</dbReference>
<organism evidence="3 4">
    <name type="scientific">Vitis vinifera</name>
    <name type="common">Grape</name>
    <dbReference type="NCBI Taxonomy" id="29760"/>
    <lineage>
        <taxon>Eukaryota</taxon>
        <taxon>Viridiplantae</taxon>
        <taxon>Streptophyta</taxon>
        <taxon>Embryophyta</taxon>
        <taxon>Tracheophyta</taxon>
        <taxon>Spermatophyta</taxon>
        <taxon>Magnoliopsida</taxon>
        <taxon>eudicotyledons</taxon>
        <taxon>Gunneridae</taxon>
        <taxon>Pentapetalae</taxon>
        <taxon>rosids</taxon>
        <taxon>Vitales</taxon>
        <taxon>Vitaceae</taxon>
        <taxon>Viteae</taxon>
        <taxon>Vitis</taxon>
    </lineage>
</organism>
<dbReference type="AlphaFoldDB" id="A0A438IQI2"/>
<dbReference type="InterPro" id="IPR002921">
    <property type="entry name" value="Fungal_lipase-type"/>
</dbReference>
<accession>A0A438IQI2</accession>
<dbReference type="Gene3D" id="3.20.20.70">
    <property type="entry name" value="Aldolase class I"/>
    <property type="match status" value="1"/>
</dbReference>
<dbReference type="PANTHER" id="PTHR46398:SF4">
    <property type="entry name" value="ALPHA_BETA-HYDROLASES SUPERFAMILY PROTEIN"/>
    <property type="match status" value="1"/>
</dbReference>
<dbReference type="Proteomes" id="UP000288805">
    <property type="component" value="Unassembled WGS sequence"/>
</dbReference>
<feature type="domain" description="Fungal lipase-type" evidence="2">
    <location>
        <begin position="355"/>
        <end position="408"/>
    </location>
</feature>
<dbReference type="EMBL" id="QGNW01000090">
    <property type="protein sequence ID" value="RVW98885.1"/>
    <property type="molecule type" value="Genomic_DNA"/>
</dbReference>
<evidence type="ECO:0000259" key="2">
    <source>
        <dbReference type="Pfam" id="PF01764"/>
    </source>
</evidence>
<dbReference type="InterPro" id="IPR029058">
    <property type="entry name" value="AB_hydrolase_fold"/>
</dbReference>
<dbReference type="Pfam" id="PF01764">
    <property type="entry name" value="Lipase_3"/>
    <property type="match status" value="1"/>
</dbReference>
<dbReference type="GO" id="GO:0006629">
    <property type="term" value="P:lipid metabolic process"/>
    <property type="evidence" value="ECO:0007669"/>
    <property type="project" value="InterPro"/>
</dbReference>
<evidence type="ECO:0000313" key="3">
    <source>
        <dbReference type="EMBL" id="RVW98885.1"/>
    </source>
</evidence>
<protein>
    <recommendedName>
        <fullName evidence="2">Fungal lipase-type domain-containing protein</fullName>
    </recommendedName>
</protein>
<name>A0A438IQI2_VITVI</name>
<proteinExistence type="predicted"/>